<dbReference type="PANTHER" id="PTHR37612">
    <property type="entry name" value="FIBROIN HEAVY CHAIN FIB-H LIKE PROTEIN"/>
    <property type="match status" value="1"/>
</dbReference>
<dbReference type="PANTHER" id="PTHR37612:SF20">
    <property type="entry name" value="PER-HEXAMER REPEAT PROTEIN 5-RELATED"/>
    <property type="match status" value="1"/>
</dbReference>
<feature type="compositionally biased region" description="Gly residues" evidence="1">
    <location>
        <begin position="227"/>
        <end position="340"/>
    </location>
</feature>
<keyword evidence="3" id="KW-1185">Reference proteome</keyword>
<dbReference type="EMBL" id="AP021879">
    <property type="protein sequence ID" value="BBO90170.1"/>
    <property type="molecule type" value="Genomic_DNA"/>
</dbReference>
<evidence type="ECO:0008006" key="4">
    <source>
        <dbReference type="Google" id="ProtNLM"/>
    </source>
</evidence>
<gene>
    <name evidence="2" type="ORF">DSCOOX_33500</name>
</gene>
<evidence type="ECO:0000256" key="1">
    <source>
        <dbReference type="SAM" id="MobiDB-lite"/>
    </source>
</evidence>
<dbReference type="Proteomes" id="UP000422108">
    <property type="component" value="Chromosome"/>
</dbReference>
<dbReference type="Gene3D" id="3.30.70.270">
    <property type="match status" value="1"/>
</dbReference>
<organism evidence="2 3">
    <name type="scientific">Desulfosarcina ovata subsp. ovata</name>
    <dbReference type="NCBI Taxonomy" id="2752305"/>
    <lineage>
        <taxon>Bacteria</taxon>
        <taxon>Pseudomonadati</taxon>
        <taxon>Thermodesulfobacteriota</taxon>
        <taxon>Desulfobacteria</taxon>
        <taxon>Desulfobacterales</taxon>
        <taxon>Desulfosarcinaceae</taxon>
        <taxon>Desulfosarcina</taxon>
    </lineage>
</organism>
<dbReference type="InterPro" id="IPR043128">
    <property type="entry name" value="Rev_trsase/Diguanyl_cyclase"/>
</dbReference>
<dbReference type="AlphaFoldDB" id="A0A5K8ADZ5"/>
<dbReference type="RefSeq" id="WP_155311254.1">
    <property type="nucleotide sequence ID" value="NZ_AP021879.1"/>
</dbReference>
<evidence type="ECO:0000313" key="2">
    <source>
        <dbReference type="EMBL" id="BBO90170.1"/>
    </source>
</evidence>
<evidence type="ECO:0000313" key="3">
    <source>
        <dbReference type="Proteomes" id="UP000422108"/>
    </source>
</evidence>
<dbReference type="InterPro" id="IPR052258">
    <property type="entry name" value="Diverse_Func_Domain-Protein"/>
</dbReference>
<accession>A0A5K8ADZ5</accession>
<feature type="region of interest" description="Disordered" evidence="1">
    <location>
        <begin position="217"/>
        <end position="340"/>
    </location>
</feature>
<reference evidence="2 3" key="1">
    <citation type="submission" date="2019-11" db="EMBL/GenBank/DDBJ databases">
        <title>Comparative genomics of hydrocarbon-degrading Desulfosarcina strains.</title>
        <authorList>
            <person name="Watanabe M."/>
            <person name="Kojima H."/>
            <person name="Fukui M."/>
        </authorList>
    </citation>
    <scope>NUCLEOTIDE SEQUENCE [LARGE SCALE GENOMIC DNA]</scope>
    <source>
        <strain evidence="3">oXyS1</strain>
    </source>
</reference>
<protein>
    <recommendedName>
        <fullName evidence="4">GGDEF domain-containing protein</fullName>
    </recommendedName>
</protein>
<proteinExistence type="predicted"/>
<sequence>MPLDSAIKSQLSQFGRTIALLFNRSMMYQPNHPFVEQSIDLFYEGAMDLLNRINPLVFILNREEFFVDEEPLDPRLNVSRLVMLFKNNGIQSIALEPGIEKREVRVFLEVFGNISKYDGAEGFKKAIFARGVSSIRINHVRYKKVTADDEIVSRDALKELTPQIMAAEDEAKARKMFMDTLLESVLTEEFAKTLNIESLMANPGAVSQNMIQADLKHGDGAEKGTGTEPGGGNGPGGGGPGGGGPGGGGPGGGGPGGGGPGGGGPGGGGPGGGGPGGGGPGGEGAGSGDGSGRGPVGGTGSGTGNGSGIGEAGQGSGGSGTGGAGTGSGHGGSGGTGGGHGGLLFQQLEVMRVEVEKHLAGKGDVALTDLADAVFDMKKQLLEGIEAQKALGVAYENEAAILENADALTDQVLIQLVRDEYQEGRITPARMAQILRRLVPEAAELKRLLPKIKQALIDEGMSHTGYLELVQELSKELQSEGLANILQESGEDIGVDGNQLIEEFKNNPEQAAQLIYLASEIRKGTGDDDLLAEILAGYVEQIGGPMAMDQAGEKDDPDHLKSVVSNIESNIVSQLSKMDMADDVITKLEDRLNARMDSVMDQMRAEWLKTRGQGGGNAAKRPHKTLTVLQTLEQSVSEHDELGAILKTVRAKVDAGEIDENDYKKIQDEISLQKQLIKEKEANRAMPTGVIKAGAMAFILEKEIARANRYDYAFSALAFSMVRIKPRAKVPAGAINNEMLMESVLALLSTTFREVDIVGQLGKNTIVAVLPLISREDSKKALNRVMKILHDAPVDINGIAIDFKFAGIAITFDGQDTPDAKSFIRVMVSRLQDMASRLKNIQSFL</sequence>
<name>A0A5K8ADZ5_9BACT</name>